<dbReference type="Proteomes" id="UP001303211">
    <property type="component" value="Chromosome"/>
</dbReference>
<accession>A0ABZ0J340</accession>
<feature type="transmembrane region" description="Helical" evidence="1">
    <location>
        <begin position="106"/>
        <end position="130"/>
    </location>
</feature>
<dbReference type="InterPro" id="IPR052948">
    <property type="entry name" value="Low_temp-induced_all0457"/>
</dbReference>
<gene>
    <name evidence="2" type="ORF">P4826_12765</name>
</gene>
<feature type="transmembrane region" description="Helical" evidence="1">
    <location>
        <begin position="74"/>
        <end position="100"/>
    </location>
</feature>
<evidence type="ECO:0000313" key="2">
    <source>
        <dbReference type="EMBL" id="WOO31278.1"/>
    </source>
</evidence>
<organism evidence="2 3">
    <name type="scientific">Diaphorobacter limosus</name>
    <dbReference type="NCBI Taxonomy" id="3036128"/>
    <lineage>
        <taxon>Bacteria</taxon>
        <taxon>Pseudomonadati</taxon>
        <taxon>Pseudomonadota</taxon>
        <taxon>Betaproteobacteria</taxon>
        <taxon>Burkholderiales</taxon>
        <taxon>Comamonadaceae</taxon>
        <taxon>Diaphorobacter</taxon>
    </lineage>
</organism>
<evidence type="ECO:0000256" key="1">
    <source>
        <dbReference type="SAM" id="Phobius"/>
    </source>
</evidence>
<evidence type="ECO:0000313" key="3">
    <source>
        <dbReference type="Proteomes" id="UP001303211"/>
    </source>
</evidence>
<reference evidence="2 3" key="1">
    <citation type="submission" date="2023-03" db="EMBL/GenBank/DDBJ databases">
        <title>Diaphorobacter basophil sp. nov., isolated from a sewage-treatment plant.</title>
        <authorList>
            <person name="Yang K."/>
        </authorList>
    </citation>
    <scope>NUCLEOTIDE SEQUENCE [LARGE SCALE GENOMIC DNA]</scope>
    <source>
        <strain evidence="2 3">Y-1</strain>
    </source>
</reference>
<protein>
    <submittedName>
        <fullName evidence="2">DUF1269 domain-containing protein</fullName>
    </submittedName>
</protein>
<proteinExistence type="predicted"/>
<keyword evidence="1" id="KW-1133">Transmembrane helix</keyword>
<dbReference type="RefSeq" id="WP_317700753.1">
    <property type="nucleotide sequence ID" value="NZ_CP136921.1"/>
</dbReference>
<keyword evidence="1" id="KW-0812">Transmembrane</keyword>
<dbReference type="EMBL" id="CP136921">
    <property type="protein sequence ID" value="WOO31278.1"/>
    <property type="molecule type" value="Genomic_DNA"/>
</dbReference>
<dbReference type="PANTHER" id="PTHR36109">
    <property type="entry name" value="MEMBRANE PROTEIN-RELATED"/>
    <property type="match status" value="1"/>
</dbReference>
<sequence>MTSSNTDTKALGNQIVLGLFGMHEGADAAVRQLAAAGIALPAISIIGKNYHSEEQAAGFVNVGERAWYFGRYGAFWGGLAGLLVGSGFFFVPVVGSLVVLGPLASMLVGGIEGAVLAGGASALVGALTGLGIPRNSVVRYEEALKADAFLVSVHCTEDEAPRVQQLLAEAGGTEVQSHGLAGAQA</sequence>
<dbReference type="PANTHER" id="PTHR36109:SF2">
    <property type="entry name" value="MEMBRANE PROTEIN"/>
    <property type="match status" value="1"/>
</dbReference>
<name>A0ABZ0J340_9BURK</name>
<keyword evidence="3" id="KW-1185">Reference proteome</keyword>
<keyword evidence="1" id="KW-0472">Membrane</keyword>